<protein>
    <submittedName>
        <fullName evidence="1">Uncharacterized protein</fullName>
    </submittedName>
</protein>
<dbReference type="Proteomes" id="UP000299102">
    <property type="component" value="Unassembled WGS sequence"/>
</dbReference>
<keyword evidence="2" id="KW-1185">Reference proteome</keyword>
<reference evidence="1 2" key="1">
    <citation type="journal article" date="2019" name="Commun. Biol.">
        <title>The bagworm genome reveals a unique fibroin gene that provides high tensile strength.</title>
        <authorList>
            <person name="Kono N."/>
            <person name="Nakamura H."/>
            <person name="Ohtoshi R."/>
            <person name="Tomita M."/>
            <person name="Numata K."/>
            <person name="Arakawa K."/>
        </authorList>
    </citation>
    <scope>NUCLEOTIDE SEQUENCE [LARGE SCALE GENOMIC DNA]</scope>
</reference>
<proteinExistence type="predicted"/>
<name>A0A4C1SY90_EUMVA</name>
<comment type="caution">
    <text evidence="1">The sequence shown here is derived from an EMBL/GenBank/DDBJ whole genome shotgun (WGS) entry which is preliminary data.</text>
</comment>
<accession>A0A4C1SY90</accession>
<evidence type="ECO:0000313" key="1">
    <source>
        <dbReference type="EMBL" id="GBP07159.1"/>
    </source>
</evidence>
<evidence type="ECO:0000313" key="2">
    <source>
        <dbReference type="Proteomes" id="UP000299102"/>
    </source>
</evidence>
<sequence>MDARKTREVISESSDFYKGIGYLKEEGVDHRNSHMLEYNSISCRLTSVSYESLVSHRLKMLNLKPSTLAQRRPLTIIVTNAVTTSRHDT</sequence>
<gene>
    <name evidence="1" type="ORF">EVAR_92067_1</name>
</gene>
<organism evidence="1 2">
    <name type="scientific">Eumeta variegata</name>
    <name type="common">Bagworm moth</name>
    <name type="synonym">Eumeta japonica</name>
    <dbReference type="NCBI Taxonomy" id="151549"/>
    <lineage>
        <taxon>Eukaryota</taxon>
        <taxon>Metazoa</taxon>
        <taxon>Ecdysozoa</taxon>
        <taxon>Arthropoda</taxon>
        <taxon>Hexapoda</taxon>
        <taxon>Insecta</taxon>
        <taxon>Pterygota</taxon>
        <taxon>Neoptera</taxon>
        <taxon>Endopterygota</taxon>
        <taxon>Lepidoptera</taxon>
        <taxon>Glossata</taxon>
        <taxon>Ditrysia</taxon>
        <taxon>Tineoidea</taxon>
        <taxon>Psychidae</taxon>
        <taxon>Oiketicinae</taxon>
        <taxon>Eumeta</taxon>
    </lineage>
</organism>
<dbReference type="AlphaFoldDB" id="A0A4C1SY90"/>
<dbReference type="EMBL" id="BGZK01000025">
    <property type="protein sequence ID" value="GBP07159.1"/>
    <property type="molecule type" value="Genomic_DNA"/>
</dbReference>